<dbReference type="OrthoDB" id="3541994at2759"/>
<dbReference type="EMBL" id="FJOG01000006">
    <property type="protein sequence ID" value="CZR55590.1"/>
    <property type="molecule type" value="Genomic_DNA"/>
</dbReference>
<feature type="region of interest" description="Disordered" evidence="1">
    <location>
        <begin position="292"/>
        <end position="321"/>
    </location>
</feature>
<dbReference type="Proteomes" id="UP000184330">
    <property type="component" value="Unassembled WGS sequence"/>
</dbReference>
<feature type="compositionally biased region" description="Acidic residues" evidence="1">
    <location>
        <begin position="293"/>
        <end position="321"/>
    </location>
</feature>
<dbReference type="SUPFAM" id="SSF52047">
    <property type="entry name" value="RNI-like"/>
    <property type="match status" value="1"/>
</dbReference>
<name>A0A1L7WS41_9HELO</name>
<dbReference type="AlphaFoldDB" id="A0A1L7WS41"/>
<proteinExistence type="predicted"/>
<evidence type="ECO:0008006" key="4">
    <source>
        <dbReference type="Google" id="ProtNLM"/>
    </source>
</evidence>
<protein>
    <recommendedName>
        <fullName evidence="4">F-box domain protein</fullName>
    </recommendedName>
</protein>
<evidence type="ECO:0000313" key="2">
    <source>
        <dbReference type="EMBL" id="CZR55590.1"/>
    </source>
</evidence>
<feature type="region of interest" description="Disordered" evidence="1">
    <location>
        <begin position="1"/>
        <end position="26"/>
    </location>
</feature>
<organism evidence="2 3">
    <name type="scientific">Phialocephala subalpina</name>
    <dbReference type="NCBI Taxonomy" id="576137"/>
    <lineage>
        <taxon>Eukaryota</taxon>
        <taxon>Fungi</taxon>
        <taxon>Dikarya</taxon>
        <taxon>Ascomycota</taxon>
        <taxon>Pezizomycotina</taxon>
        <taxon>Leotiomycetes</taxon>
        <taxon>Helotiales</taxon>
        <taxon>Mollisiaceae</taxon>
        <taxon>Phialocephala</taxon>
        <taxon>Phialocephala fortinii species complex</taxon>
    </lineage>
</organism>
<feature type="compositionally biased region" description="Polar residues" evidence="1">
    <location>
        <begin position="17"/>
        <end position="26"/>
    </location>
</feature>
<evidence type="ECO:0000256" key="1">
    <source>
        <dbReference type="SAM" id="MobiDB-lite"/>
    </source>
</evidence>
<dbReference type="InterPro" id="IPR032675">
    <property type="entry name" value="LRR_dom_sf"/>
</dbReference>
<gene>
    <name evidence="2" type="ORF">PAC_05478</name>
</gene>
<sequence length="530" mass="61055">MSSLPCDIYSRPPPQTLPQTKSWTDSSYQDGFTPTLILRNTQLLNRLRDTGALKNLSIQFASQYTADGFGSDKLWTQFHGFHNLTSLELYHFYCEEDKLVKEISRILCHNPRLQKLGLGIAHDADCDGNPEMIITNDNYDFLEKLCERYASRQGTVPLSLHTLRLGHGMFLNHKKSGTTENWLKKLVKLDEIRTLHIFNSILLDMEEDEPAETVIDWSLFEDCKSIRQLSVSRISSDVIEWLRGGGKTVEELLIADHYDMYDNEGMDRFNILNLPHLSMLYVREIWVDKRTEDDDWDDTDSDASDPEEVEEADTMDLDASELESPRMDPSVMTVLDRLPDGGVHLTRLALCITFEDQWTLFATHLPKLKHLTYLRLDSKSAHGGRFPPMQASIWSGINRYIEIAMRYVQLARYLCSSLQFARVGEWAWQITVPLGVDLADAGSDIYDLIKLRRLDFDEMMSIELFSIHTFTCQSGLLGKETWHEEMSEEESHRMDLQMEEIDAAMREGRPVRRLFTSIGEGPDIHIPDFL</sequence>
<keyword evidence="3" id="KW-1185">Reference proteome</keyword>
<evidence type="ECO:0000313" key="3">
    <source>
        <dbReference type="Proteomes" id="UP000184330"/>
    </source>
</evidence>
<dbReference type="Gene3D" id="3.80.10.10">
    <property type="entry name" value="Ribonuclease Inhibitor"/>
    <property type="match status" value="1"/>
</dbReference>
<reference evidence="2 3" key="1">
    <citation type="submission" date="2016-03" db="EMBL/GenBank/DDBJ databases">
        <authorList>
            <person name="Ploux O."/>
        </authorList>
    </citation>
    <scope>NUCLEOTIDE SEQUENCE [LARGE SCALE GENOMIC DNA]</scope>
    <source>
        <strain evidence="2 3">UAMH 11012</strain>
    </source>
</reference>
<dbReference type="STRING" id="576137.A0A1L7WS41"/>
<accession>A0A1L7WS41</accession>